<protein>
    <recommendedName>
        <fullName evidence="2">DUF3576 domain-containing protein</fullName>
    </recommendedName>
</protein>
<proteinExistence type="predicted"/>
<evidence type="ECO:0000313" key="1">
    <source>
        <dbReference type="EMBL" id="SVB29458.1"/>
    </source>
</evidence>
<gene>
    <name evidence="1" type="ORF">METZ01_LOCUS182312</name>
</gene>
<organism evidence="1">
    <name type="scientific">marine metagenome</name>
    <dbReference type="NCBI Taxonomy" id="408172"/>
    <lineage>
        <taxon>unclassified sequences</taxon>
        <taxon>metagenomes</taxon>
        <taxon>ecological metagenomes</taxon>
    </lineage>
</organism>
<reference evidence="1" key="1">
    <citation type="submission" date="2018-05" db="EMBL/GenBank/DDBJ databases">
        <authorList>
            <person name="Lanie J.A."/>
            <person name="Ng W.-L."/>
            <person name="Kazmierczak K.M."/>
            <person name="Andrzejewski T.M."/>
            <person name="Davidsen T.M."/>
            <person name="Wayne K.J."/>
            <person name="Tettelin H."/>
            <person name="Glass J.I."/>
            <person name="Rusch D."/>
            <person name="Podicherti R."/>
            <person name="Tsui H.-C.T."/>
            <person name="Winkler M.E."/>
        </authorList>
    </citation>
    <scope>NUCLEOTIDE SEQUENCE</scope>
</reference>
<evidence type="ECO:0008006" key="2">
    <source>
        <dbReference type="Google" id="ProtNLM"/>
    </source>
</evidence>
<accession>A0A382CTH2</accession>
<dbReference type="Pfam" id="PF12100">
    <property type="entry name" value="DUF3576"/>
    <property type="match status" value="1"/>
</dbReference>
<sequence length="200" mass="22376">MIGPNLNLIKPILPILFLLSFLLTSCGMLKPSDARKVSPNVDERVQQAIQEGRGFRLGSGIGKGGTNFEFASSNELWRASLEVLDFLPLSNVDYSGGIIITEWYSEGTSNDEAIKITVRFLSNEIRADGLSVIIHKRVCNKFQQCTTAKIKSTLEEEVKLAILKTATLLEKGKYKKNKEEYIKKYGDKEPKRPSKKHGNN</sequence>
<dbReference type="AlphaFoldDB" id="A0A382CTH2"/>
<dbReference type="InterPro" id="IPR021959">
    <property type="entry name" value="DUF3576"/>
</dbReference>
<name>A0A382CTH2_9ZZZZ</name>
<dbReference type="EMBL" id="UINC01036064">
    <property type="protein sequence ID" value="SVB29458.1"/>
    <property type="molecule type" value="Genomic_DNA"/>
</dbReference>